<name>B8CAY7_THAPS</name>
<feature type="transmembrane region" description="Helical" evidence="2">
    <location>
        <begin position="166"/>
        <end position="186"/>
    </location>
</feature>
<evidence type="ECO:0000313" key="3">
    <source>
        <dbReference type="EMBL" id="EED89038.1"/>
    </source>
</evidence>
<evidence type="ECO:0000256" key="2">
    <source>
        <dbReference type="SAM" id="Phobius"/>
    </source>
</evidence>
<evidence type="ECO:0000313" key="4">
    <source>
        <dbReference type="Proteomes" id="UP000001449"/>
    </source>
</evidence>
<dbReference type="PaxDb" id="35128-Thaps9310"/>
<protein>
    <submittedName>
        <fullName evidence="3">Uncharacterized protein</fullName>
    </submittedName>
</protein>
<keyword evidence="2" id="KW-1133">Transmembrane helix</keyword>
<dbReference type="Proteomes" id="UP000001449">
    <property type="component" value="Chromosome 13"/>
</dbReference>
<evidence type="ECO:0000256" key="1">
    <source>
        <dbReference type="SAM" id="MobiDB-lite"/>
    </source>
</evidence>
<dbReference type="AlphaFoldDB" id="B8CAY7"/>
<keyword evidence="4" id="KW-1185">Reference proteome</keyword>
<gene>
    <name evidence="3" type="ORF">THAPSDRAFT_9310</name>
</gene>
<feature type="region of interest" description="Disordered" evidence="1">
    <location>
        <begin position="1"/>
        <end position="99"/>
    </location>
</feature>
<dbReference type="EMBL" id="CM000648">
    <property type="protein sequence ID" value="EED89038.1"/>
    <property type="molecule type" value="Genomic_DNA"/>
</dbReference>
<sequence length="681" mass="73716">MSIQKDADTSSLEAAKSKEVNTDDGNEAEGTKFVISAVNADAGGGGSEDSASPSPAATATAPTPTDNSRSTSISSSNNGSLQPSQTSNSSSGRTQPAQLQRLRTPGAFAVRPLYTVGTHQPPDDDNLQDADVDIAAEAEAYTVEDLTRAEVVQTVWGVDKKKLIKISTSIVISVSIILAIVLGVLIPRSNKETVTASSSADVCGPLCGEETQSVPLPRKQMLGKFCEDWNQISKASLIDETERGCEAAYAAASYGCECPDVEIPLAASCGKLCSDGSDISSDKKNEMVTDIHGTKLTCSEWEIQSMFDTREEECVNYNAIGTLCGCYTNKLHPDACGHLFWNDDETMSCNLIDEVWGMTCSEWNILSSYLPIWYNNEGGETCEEYWQDVAYACGCSDIPKPSMDCRTLCQSHRLCPGLCWDGSDIPDPDFIARRDTCLNWERTARFEQTEFYCPLYYVAGSMCGCENNLPPEGACGPLCSGVDYRGNGLPAPNKIVLGQPCYEWNYISSYLTADMANTGIDVLGGVTCDDFFNVISYGCECPDVSLPSDSCGYLCEDGSSVLDPDLVVVGKFCGDIERESLYARNTDSFKCDAFKAYGLECGCNSTTLSSQPSTECFKYEYLYNITVQHFESSIADGGSMFRFTFGENGSVEQMYNSFEHATTNGYFSRIVNGTVFFGGGV</sequence>
<feature type="compositionally biased region" description="Low complexity" evidence="1">
    <location>
        <begin position="48"/>
        <end position="91"/>
    </location>
</feature>
<dbReference type="RefSeq" id="XP_002293302.1">
    <property type="nucleotide sequence ID" value="XM_002293266.1"/>
</dbReference>
<dbReference type="InParanoid" id="B8CAY7"/>
<dbReference type="eggNOG" id="ENOG502TATG">
    <property type="taxonomic scope" value="Eukaryota"/>
</dbReference>
<keyword evidence="2" id="KW-0472">Membrane</keyword>
<reference evidence="3 4" key="1">
    <citation type="journal article" date="2004" name="Science">
        <title>The genome of the diatom Thalassiosira pseudonana: ecology, evolution, and metabolism.</title>
        <authorList>
            <person name="Armbrust E.V."/>
            <person name="Berges J.A."/>
            <person name="Bowler C."/>
            <person name="Green B.R."/>
            <person name="Martinez D."/>
            <person name="Putnam N.H."/>
            <person name="Zhou S."/>
            <person name="Allen A.E."/>
            <person name="Apt K.E."/>
            <person name="Bechner M."/>
            <person name="Brzezinski M.A."/>
            <person name="Chaal B.K."/>
            <person name="Chiovitti A."/>
            <person name="Davis A.K."/>
            <person name="Demarest M.S."/>
            <person name="Detter J.C."/>
            <person name="Glavina T."/>
            <person name="Goodstein D."/>
            <person name="Hadi M.Z."/>
            <person name="Hellsten U."/>
            <person name="Hildebrand M."/>
            <person name="Jenkins B.D."/>
            <person name="Jurka J."/>
            <person name="Kapitonov V.V."/>
            <person name="Kroger N."/>
            <person name="Lau W.W."/>
            <person name="Lane T.W."/>
            <person name="Larimer F.W."/>
            <person name="Lippmeier J.C."/>
            <person name="Lucas S."/>
            <person name="Medina M."/>
            <person name="Montsant A."/>
            <person name="Obornik M."/>
            <person name="Parker M.S."/>
            <person name="Palenik B."/>
            <person name="Pazour G.J."/>
            <person name="Richardson P.M."/>
            <person name="Rynearson T.A."/>
            <person name="Saito M.A."/>
            <person name="Schwartz D.C."/>
            <person name="Thamatrakoln K."/>
            <person name="Valentin K."/>
            <person name="Vardi A."/>
            <person name="Wilkerson F.P."/>
            <person name="Rokhsar D.S."/>
        </authorList>
    </citation>
    <scope>NUCLEOTIDE SEQUENCE [LARGE SCALE GENOMIC DNA]</scope>
    <source>
        <strain evidence="3 4">CCMP1335</strain>
    </source>
</reference>
<dbReference type="GeneID" id="7452966"/>
<dbReference type="HOGENOM" id="CLU_404161_0_0_1"/>
<proteinExistence type="predicted"/>
<reference evidence="3 4" key="2">
    <citation type="journal article" date="2008" name="Nature">
        <title>The Phaeodactylum genome reveals the evolutionary history of diatom genomes.</title>
        <authorList>
            <person name="Bowler C."/>
            <person name="Allen A.E."/>
            <person name="Badger J.H."/>
            <person name="Grimwood J."/>
            <person name="Jabbari K."/>
            <person name="Kuo A."/>
            <person name="Maheswari U."/>
            <person name="Martens C."/>
            <person name="Maumus F."/>
            <person name="Otillar R.P."/>
            <person name="Rayko E."/>
            <person name="Salamov A."/>
            <person name="Vandepoele K."/>
            <person name="Beszteri B."/>
            <person name="Gruber A."/>
            <person name="Heijde M."/>
            <person name="Katinka M."/>
            <person name="Mock T."/>
            <person name="Valentin K."/>
            <person name="Verret F."/>
            <person name="Berges J.A."/>
            <person name="Brownlee C."/>
            <person name="Cadoret J.P."/>
            <person name="Chiovitti A."/>
            <person name="Choi C.J."/>
            <person name="Coesel S."/>
            <person name="De Martino A."/>
            <person name="Detter J.C."/>
            <person name="Durkin C."/>
            <person name="Falciatore A."/>
            <person name="Fournet J."/>
            <person name="Haruta M."/>
            <person name="Huysman M.J."/>
            <person name="Jenkins B.D."/>
            <person name="Jiroutova K."/>
            <person name="Jorgensen R.E."/>
            <person name="Joubert Y."/>
            <person name="Kaplan A."/>
            <person name="Kroger N."/>
            <person name="Kroth P.G."/>
            <person name="La Roche J."/>
            <person name="Lindquist E."/>
            <person name="Lommer M."/>
            <person name="Martin-Jezequel V."/>
            <person name="Lopez P.J."/>
            <person name="Lucas S."/>
            <person name="Mangogna M."/>
            <person name="McGinnis K."/>
            <person name="Medlin L.K."/>
            <person name="Montsant A."/>
            <person name="Oudot-Le Secq M.P."/>
            <person name="Napoli C."/>
            <person name="Obornik M."/>
            <person name="Parker M.S."/>
            <person name="Petit J.L."/>
            <person name="Porcel B.M."/>
            <person name="Poulsen N."/>
            <person name="Robison M."/>
            <person name="Rychlewski L."/>
            <person name="Rynearson T.A."/>
            <person name="Schmutz J."/>
            <person name="Shapiro H."/>
            <person name="Siaut M."/>
            <person name="Stanley M."/>
            <person name="Sussman M.R."/>
            <person name="Taylor A.R."/>
            <person name="Vardi A."/>
            <person name="von Dassow P."/>
            <person name="Vyverman W."/>
            <person name="Willis A."/>
            <person name="Wyrwicz L.S."/>
            <person name="Rokhsar D.S."/>
            <person name="Weissenbach J."/>
            <person name="Armbrust E.V."/>
            <person name="Green B.R."/>
            <person name="Van de Peer Y."/>
            <person name="Grigoriev I.V."/>
        </authorList>
    </citation>
    <scope>NUCLEOTIDE SEQUENCE [LARGE SCALE GENOMIC DNA]</scope>
    <source>
        <strain evidence="3 4">CCMP1335</strain>
    </source>
</reference>
<organism evidence="3 4">
    <name type="scientific">Thalassiosira pseudonana</name>
    <name type="common">Marine diatom</name>
    <name type="synonym">Cyclotella nana</name>
    <dbReference type="NCBI Taxonomy" id="35128"/>
    <lineage>
        <taxon>Eukaryota</taxon>
        <taxon>Sar</taxon>
        <taxon>Stramenopiles</taxon>
        <taxon>Ochrophyta</taxon>
        <taxon>Bacillariophyta</taxon>
        <taxon>Coscinodiscophyceae</taxon>
        <taxon>Thalassiosirophycidae</taxon>
        <taxon>Thalassiosirales</taxon>
        <taxon>Thalassiosiraceae</taxon>
        <taxon>Thalassiosira</taxon>
    </lineage>
</organism>
<keyword evidence="2" id="KW-0812">Transmembrane</keyword>
<accession>B8CAY7</accession>
<dbReference type="KEGG" id="tps:THAPSDRAFT_9310"/>